<protein>
    <submittedName>
        <fullName evidence="4">Phosphodiesterase/alkaline phosphatase D</fullName>
    </submittedName>
</protein>
<dbReference type="SUPFAM" id="SSF56300">
    <property type="entry name" value="Metallo-dependent phosphatases"/>
    <property type="match status" value="1"/>
</dbReference>
<name>A0A3B1C6F5_9ZZZZ</name>
<accession>A0A3B1C6F5</accession>
<dbReference type="InterPro" id="IPR052900">
    <property type="entry name" value="Phospholipid_Metab_Enz"/>
</dbReference>
<reference evidence="4" key="1">
    <citation type="submission" date="2018-06" db="EMBL/GenBank/DDBJ databases">
        <authorList>
            <person name="Zhirakovskaya E."/>
        </authorList>
    </citation>
    <scope>NUCLEOTIDE SEQUENCE</scope>
</reference>
<evidence type="ECO:0000259" key="2">
    <source>
        <dbReference type="Pfam" id="PF09423"/>
    </source>
</evidence>
<feature type="domain" description="Phospholipase D N-terminal" evidence="3">
    <location>
        <begin position="42"/>
        <end position="132"/>
    </location>
</feature>
<evidence type="ECO:0000313" key="4">
    <source>
        <dbReference type="EMBL" id="VAX14285.1"/>
    </source>
</evidence>
<gene>
    <name evidence="4" type="ORF">MNBD_GAMMA24-17</name>
</gene>
<sequence>MAITRRKFCHLAASSYLAIPLLAQAHGRNDNSEDINAYPFKHGIASGDPLNDRIILWTRITSPRQEHERIAVKWMIASDPEMDTVVADGIAMTDANRDYTVKVDVHGLQPGTVYYYKFHAMDYESPLGRTKTLPVGDVERLRIAFTSCSNYPYGYFNVYGMIARRRDLDVVLHLGDYIYEYANGVYGDGSAINRIPEPVHETVTLNDYRQRYAKYRTDANLQAAHRQHAFITVWDDHEFANNAWSGGAQNHNPELGEGNWKVRKAAAIKAYLEWMPIRQVDAEHPTRIYRKFQFGNLMDLLMLDTRIYGRDKQPASPKDTATINDPNRSIMGAAQESWLFDQLSESDNRGTRWRFIGQQVMFGQLHTFGQPFNVDQWDGYAANRQRVLDYIHNQAIDNTVILAGDIHSSWAMDISPNPYDPSAYDALTGTGSRAVEFVTPPVSSPGIEDPVKAAKMAAFVRSQNPHMKFVELNKRGYILLDITHERTQAEWYFAETIKAPNLNESFVTAFKNMAGTNRLVPAEGPSPSIPVNDTYFNQDENEVEEKEREKELTDAGEQGSHYAGSESTSLRTP</sequence>
<dbReference type="PANTHER" id="PTHR43606:SF7">
    <property type="entry name" value="PHOSPHATASE, PUTATIVE (AFU_ORTHOLOGUE AFUA_6G08710)-RELATED"/>
    <property type="match status" value="1"/>
</dbReference>
<organism evidence="4">
    <name type="scientific">hydrothermal vent metagenome</name>
    <dbReference type="NCBI Taxonomy" id="652676"/>
    <lineage>
        <taxon>unclassified sequences</taxon>
        <taxon>metagenomes</taxon>
        <taxon>ecological metagenomes</taxon>
    </lineage>
</organism>
<dbReference type="EMBL" id="UOFZ01000170">
    <property type="protein sequence ID" value="VAX14285.1"/>
    <property type="molecule type" value="Genomic_DNA"/>
</dbReference>
<dbReference type="Pfam" id="PF09423">
    <property type="entry name" value="PhoD"/>
    <property type="match status" value="1"/>
</dbReference>
<dbReference type="InterPro" id="IPR018946">
    <property type="entry name" value="PhoD-like_MPP"/>
</dbReference>
<dbReference type="CDD" id="cd07389">
    <property type="entry name" value="MPP_PhoD"/>
    <property type="match status" value="1"/>
</dbReference>
<feature type="region of interest" description="Disordered" evidence="1">
    <location>
        <begin position="521"/>
        <end position="573"/>
    </location>
</feature>
<proteinExistence type="predicted"/>
<evidence type="ECO:0000256" key="1">
    <source>
        <dbReference type="SAM" id="MobiDB-lite"/>
    </source>
</evidence>
<feature type="compositionally biased region" description="Polar residues" evidence="1">
    <location>
        <begin position="529"/>
        <end position="538"/>
    </location>
</feature>
<dbReference type="InterPro" id="IPR038607">
    <property type="entry name" value="PhoD-like_sf"/>
</dbReference>
<dbReference type="InterPro" id="IPR032093">
    <property type="entry name" value="PhoD_N"/>
</dbReference>
<dbReference type="Pfam" id="PF16655">
    <property type="entry name" value="PhoD_N"/>
    <property type="match status" value="1"/>
</dbReference>
<dbReference type="InterPro" id="IPR029052">
    <property type="entry name" value="Metallo-depent_PP-like"/>
</dbReference>
<dbReference type="Gene3D" id="3.60.21.70">
    <property type="entry name" value="PhoD-like phosphatase"/>
    <property type="match status" value="1"/>
</dbReference>
<evidence type="ECO:0000259" key="3">
    <source>
        <dbReference type="Pfam" id="PF16655"/>
    </source>
</evidence>
<dbReference type="AlphaFoldDB" id="A0A3B1C6F5"/>
<feature type="domain" description="PhoD-like phosphatase metallophosphatase" evidence="2">
    <location>
        <begin position="144"/>
        <end position="491"/>
    </location>
</feature>
<dbReference type="PANTHER" id="PTHR43606">
    <property type="entry name" value="PHOSPHATASE, PUTATIVE (AFU_ORTHOLOGUE AFUA_6G08710)-RELATED"/>
    <property type="match status" value="1"/>
</dbReference>
<dbReference type="Gene3D" id="2.60.40.380">
    <property type="entry name" value="Purple acid phosphatase-like, N-terminal"/>
    <property type="match status" value="1"/>
</dbReference>